<dbReference type="CDD" id="cd20302">
    <property type="entry name" value="cupin_DAD"/>
    <property type="match status" value="1"/>
</dbReference>
<dbReference type="EMBL" id="CP104064">
    <property type="protein sequence ID" value="WAH35712.1"/>
    <property type="molecule type" value="Genomic_DNA"/>
</dbReference>
<keyword evidence="3" id="KW-1185">Reference proteome</keyword>
<accession>A0ABY6YYK9</accession>
<dbReference type="InterPro" id="IPR014710">
    <property type="entry name" value="RmlC-like_jellyroll"/>
</dbReference>
<organism evidence="2 3">
    <name type="scientific">Alicyclobacillus dauci</name>
    <dbReference type="NCBI Taxonomy" id="1475485"/>
    <lineage>
        <taxon>Bacteria</taxon>
        <taxon>Bacillati</taxon>
        <taxon>Bacillota</taxon>
        <taxon>Bacilli</taxon>
        <taxon>Bacillales</taxon>
        <taxon>Alicyclobacillaceae</taxon>
        <taxon>Alicyclobacillus</taxon>
    </lineage>
</organism>
<evidence type="ECO:0000313" key="3">
    <source>
        <dbReference type="Proteomes" id="UP001164803"/>
    </source>
</evidence>
<evidence type="ECO:0000313" key="2">
    <source>
        <dbReference type="EMBL" id="WAH35712.1"/>
    </source>
</evidence>
<protein>
    <submittedName>
        <fullName evidence="2">2,4'-dihydroxyacetophenone dioxygenase family protein</fullName>
    </submittedName>
</protein>
<proteinExistence type="predicted"/>
<dbReference type="RefSeq" id="WP_268042994.1">
    <property type="nucleotide sequence ID" value="NZ_CP104064.1"/>
</dbReference>
<sequence>MEYYVEVEKRLDQRRDQFALPEGYIHSSEESSPWVPFLENVWIRHLTFDIRNNTASNVLWVEAGGKLGRHRHRGPVNGYVLEGSWRYLEYDWVATPGDYIRESPGRCHTLVSDKGMKTVFQLNGALEFLDDDEKIIETVDVFWFIDHYLSFCEKHNLKVNEALFL</sequence>
<keyword evidence="2" id="KW-0560">Oxidoreductase</keyword>
<reference evidence="2" key="1">
    <citation type="submission" date="2022-08" db="EMBL/GenBank/DDBJ databases">
        <title>Alicyclobacillus dauci DSM2870, complete genome.</title>
        <authorList>
            <person name="Wang Q."/>
            <person name="Cai R."/>
            <person name="Wang Z."/>
        </authorList>
    </citation>
    <scope>NUCLEOTIDE SEQUENCE</scope>
    <source>
        <strain evidence="2">DSM 28700</strain>
    </source>
</reference>
<gene>
    <name evidence="2" type="ORF">NZD86_15705</name>
</gene>
<dbReference type="Gene3D" id="2.60.120.10">
    <property type="entry name" value="Jelly Rolls"/>
    <property type="match status" value="1"/>
</dbReference>
<dbReference type="SUPFAM" id="SSF51182">
    <property type="entry name" value="RmlC-like cupins"/>
    <property type="match status" value="1"/>
</dbReference>
<evidence type="ECO:0000259" key="1">
    <source>
        <dbReference type="Pfam" id="PF12973"/>
    </source>
</evidence>
<keyword evidence="2" id="KW-0223">Dioxygenase</keyword>
<dbReference type="InterPro" id="IPR011051">
    <property type="entry name" value="RmlC_Cupin_sf"/>
</dbReference>
<name>A0ABY6YYK9_9BACL</name>
<dbReference type="GO" id="GO:0051213">
    <property type="term" value="F:dioxygenase activity"/>
    <property type="evidence" value="ECO:0007669"/>
    <property type="project" value="UniProtKB-KW"/>
</dbReference>
<dbReference type="InterPro" id="IPR025979">
    <property type="entry name" value="ChrR-like_cupin_dom"/>
</dbReference>
<dbReference type="Pfam" id="PF12973">
    <property type="entry name" value="Cupin_7"/>
    <property type="match status" value="1"/>
</dbReference>
<feature type="domain" description="ChrR-like cupin" evidence="1">
    <location>
        <begin position="30"/>
        <end position="125"/>
    </location>
</feature>
<dbReference type="Proteomes" id="UP001164803">
    <property type="component" value="Chromosome"/>
</dbReference>